<dbReference type="SUPFAM" id="SSF55785">
    <property type="entry name" value="PYP-like sensor domain (PAS domain)"/>
    <property type="match status" value="1"/>
</dbReference>
<dbReference type="AlphaFoldDB" id="A0A1F5GTG5"/>
<dbReference type="PANTHER" id="PTHR45453">
    <property type="entry name" value="PHOSPHATE REGULON SENSOR PROTEIN PHOR"/>
    <property type="match status" value="1"/>
</dbReference>
<dbReference type="SMART" id="SM00091">
    <property type="entry name" value="PAS"/>
    <property type="match status" value="1"/>
</dbReference>
<comment type="catalytic activity">
    <reaction evidence="1">
        <text>ATP + protein L-histidine = ADP + protein N-phospho-L-histidine.</text>
        <dbReference type="EC" id="2.7.13.3"/>
    </reaction>
</comment>
<evidence type="ECO:0000256" key="3">
    <source>
        <dbReference type="ARBA" id="ARBA00022553"/>
    </source>
</evidence>
<keyword evidence="5" id="KW-0418">Kinase</keyword>
<evidence type="ECO:0000256" key="6">
    <source>
        <dbReference type="ARBA" id="ARBA00023012"/>
    </source>
</evidence>
<dbReference type="EMBL" id="MFBN01000025">
    <property type="protein sequence ID" value="OGD95154.1"/>
    <property type="molecule type" value="Genomic_DNA"/>
</dbReference>
<dbReference type="PRINTS" id="PR00344">
    <property type="entry name" value="BCTRLSENSOR"/>
</dbReference>
<dbReference type="InterPro" id="IPR004358">
    <property type="entry name" value="Sig_transdc_His_kin-like_C"/>
</dbReference>
<dbReference type="FunFam" id="3.30.565.10:FF:000006">
    <property type="entry name" value="Sensor histidine kinase WalK"/>
    <property type="match status" value="1"/>
</dbReference>
<dbReference type="PANTHER" id="PTHR45453:SF1">
    <property type="entry name" value="PHOSPHATE REGULON SENSOR PROTEIN PHOR"/>
    <property type="match status" value="1"/>
</dbReference>
<dbReference type="Gene3D" id="3.30.565.10">
    <property type="entry name" value="Histidine kinase-like ATPase, C-terminal domain"/>
    <property type="match status" value="1"/>
</dbReference>
<evidence type="ECO:0000256" key="1">
    <source>
        <dbReference type="ARBA" id="ARBA00000085"/>
    </source>
</evidence>
<accession>A0A1F5GTG5</accession>
<dbReference type="Gene3D" id="1.10.287.130">
    <property type="match status" value="1"/>
</dbReference>
<organism evidence="9 10">
    <name type="scientific">Candidatus Curtissbacteria bacterium RIFCSPLOWO2_01_FULL_37_9</name>
    <dbReference type="NCBI Taxonomy" id="1797724"/>
    <lineage>
        <taxon>Bacteria</taxon>
        <taxon>Candidatus Curtissiibacteriota</taxon>
    </lineage>
</organism>
<protein>
    <recommendedName>
        <fullName evidence="2">histidine kinase</fullName>
        <ecNumber evidence="2">2.7.13.3</ecNumber>
    </recommendedName>
</protein>
<evidence type="ECO:0000313" key="9">
    <source>
        <dbReference type="EMBL" id="OGD95154.1"/>
    </source>
</evidence>
<evidence type="ECO:0000256" key="7">
    <source>
        <dbReference type="ARBA" id="ARBA00023136"/>
    </source>
</evidence>
<dbReference type="SUPFAM" id="SSF47384">
    <property type="entry name" value="Homodimeric domain of signal transducing histidine kinase"/>
    <property type="match status" value="1"/>
</dbReference>
<dbReference type="InterPro" id="IPR000014">
    <property type="entry name" value="PAS"/>
</dbReference>
<dbReference type="Gene3D" id="3.30.450.20">
    <property type="entry name" value="PAS domain"/>
    <property type="match status" value="1"/>
</dbReference>
<dbReference type="CDD" id="cd00082">
    <property type="entry name" value="HisKA"/>
    <property type="match status" value="1"/>
</dbReference>
<dbReference type="GO" id="GO:0005886">
    <property type="term" value="C:plasma membrane"/>
    <property type="evidence" value="ECO:0007669"/>
    <property type="project" value="TreeGrafter"/>
</dbReference>
<sequence>MVMEMDLDYIRILESIKEGIIIVNNECRVIVINKAAVKLLDTTSAAILNKHFDKNILIEEQKGFYISLSSYLKKILVQKPKKIETVIYIAHKKNITYRAPVTITRDIFNKMGNVALLIIPDFTKEQEIEHIKNEFLALISHQLRSPLGSMRWGLEMLMAEDGGKLPAEASKMLQQVYDSNQWMITLVNDILNVSRIEKGKIDDIPEQIDYVSIIRRVLKEEELIAKKNFISTTLDIRNPTTHIRLDPRSFREVIQNLITNAVKYSYPHGNVVIIVEQLDKLVKISIKDHGMGIPDKDKPMIFSKFFRARNAMHSQTDGTGLGLYVVKSYVAGWGAGIWFETKEKEGTTFHLEIPIHKENKVIS</sequence>
<evidence type="ECO:0000256" key="2">
    <source>
        <dbReference type="ARBA" id="ARBA00012438"/>
    </source>
</evidence>
<keyword evidence="3" id="KW-0597">Phosphoprotein</keyword>
<dbReference type="SMART" id="SM00387">
    <property type="entry name" value="HATPase_c"/>
    <property type="match status" value="1"/>
</dbReference>
<dbReference type="STRING" id="1797724.A3A48_04255"/>
<dbReference type="InterPro" id="IPR003661">
    <property type="entry name" value="HisK_dim/P_dom"/>
</dbReference>
<dbReference type="SMART" id="SM00388">
    <property type="entry name" value="HisKA"/>
    <property type="match status" value="1"/>
</dbReference>
<gene>
    <name evidence="9" type="ORF">A3A48_04255</name>
</gene>
<dbReference type="InterPro" id="IPR035965">
    <property type="entry name" value="PAS-like_dom_sf"/>
</dbReference>
<dbReference type="EC" id="2.7.13.3" evidence="2"/>
<dbReference type="PROSITE" id="PS50109">
    <property type="entry name" value="HIS_KIN"/>
    <property type="match status" value="1"/>
</dbReference>
<name>A0A1F5GTG5_9BACT</name>
<keyword evidence="6" id="KW-0902">Two-component regulatory system</keyword>
<dbReference type="InterPro" id="IPR005467">
    <property type="entry name" value="His_kinase_dom"/>
</dbReference>
<evidence type="ECO:0000256" key="5">
    <source>
        <dbReference type="ARBA" id="ARBA00022777"/>
    </source>
</evidence>
<comment type="caution">
    <text evidence="9">The sequence shown here is derived from an EMBL/GenBank/DDBJ whole genome shotgun (WGS) entry which is preliminary data.</text>
</comment>
<keyword evidence="4" id="KW-0808">Transferase</keyword>
<dbReference type="GO" id="GO:0000155">
    <property type="term" value="F:phosphorelay sensor kinase activity"/>
    <property type="evidence" value="ECO:0007669"/>
    <property type="project" value="InterPro"/>
</dbReference>
<dbReference type="GO" id="GO:0004721">
    <property type="term" value="F:phosphoprotein phosphatase activity"/>
    <property type="evidence" value="ECO:0007669"/>
    <property type="project" value="TreeGrafter"/>
</dbReference>
<dbReference type="SUPFAM" id="SSF55874">
    <property type="entry name" value="ATPase domain of HSP90 chaperone/DNA topoisomerase II/histidine kinase"/>
    <property type="match status" value="1"/>
</dbReference>
<evidence type="ECO:0000256" key="4">
    <source>
        <dbReference type="ARBA" id="ARBA00022679"/>
    </source>
</evidence>
<dbReference type="InterPro" id="IPR003594">
    <property type="entry name" value="HATPase_dom"/>
</dbReference>
<dbReference type="Pfam" id="PF02518">
    <property type="entry name" value="HATPase_c"/>
    <property type="match status" value="1"/>
</dbReference>
<dbReference type="CDD" id="cd00075">
    <property type="entry name" value="HATPase"/>
    <property type="match status" value="1"/>
</dbReference>
<dbReference type="InterPro" id="IPR050351">
    <property type="entry name" value="BphY/WalK/GraS-like"/>
</dbReference>
<evidence type="ECO:0000313" key="10">
    <source>
        <dbReference type="Proteomes" id="UP000178336"/>
    </source>
</evidence>
<reference evidence="9 10" key="1">
    <citation type="journal article" date="2016" name="Nat. Commun.">
        <title>Thousands of microbial genomes shed light on interconnected biogeochemical processes in an aquifer system.</title>
        <authorList>
            <person name="Anantharaman K."/>
            <person name="Brown C.T."/>
            <person name="Hug L.A."/>
            <person name="Sharon I."/>
            <person name="Castelle C.J."/>
            <person name="Probst A.J."/>
            <person name="Thomas B.C."/>
            <person name="Singh A."/>
            <person name="Wilkins M.J."/>
            <person name="Karaoz U."/>
            <person name="Brodie E.L."/>
            <person name="Williams K.H."/>
            <person name="Hubbard S.S."/>
            <person name="Banfield J.F."/>
        </authorList>
    </citation>
    <scope>NUCLEOTIDE SEQUENCE [LARGE SCALE GENOMIC DNA]</scope>
</reference>
<dbReference type="InterPro" id="IPR036890">
    <property type="entry name" value="HATPase_C_sf"/>
</dbReference>
<proteinExistence type="predicted"/>
<keyword evidence="7" id="KW-0472">Membrane</keyword>
<feature type="domain" description="Histidine kinase" evidence="8">
    <location>
        <begin position="138"/>
        <end position="357"/>
    </location>
</feature>
<evidence type="ECO:0000259" key="8">
    <source>
        <dbReference type="PROSITE" id="PS50109"/>
    </source>
</evidence>
<dbReference type="InterPro" id="IPR036097">
    <property type="entry name" value="HisK_dim/P_sf"/>
</dbReference>
<dbReference type="Pfam" id="PF00512">
    <property type="entry name" value="HisKA"/>
    <property type="match status" value="1"/>
</dbReference>
<dbReference type="Proteomes" id="UP000178336">
    <property type="component" value="Unassembled WGS sequence"/>
</dbReference>
<dbReference type="GO" id="GO:0016036">
    <property type="term" value="P:cellular response to phosphate starvation"/>
    <property type="evidence" value="ECO:0007669"/>
    <property type="project" value="TreeGrafter"/>
</dbReference>